<evidence type="ECO:0000313" key="2">
    <source>
        <dbReference type="Proteomes" id="UP000603453"/>
    </source>
</evidence>
<dbReference type="AlphaFoldDB" id="A0A8H7V0F6"/>
<reference evidence="1" key="1">
    <citation type="submission" date="2020-12" db="EMBL/GenBank/DDBJ databases">
        <title>Metabolic potential, ecology and presence of endohyphal bacteria is reflected in genomic diversity of Mucoromycotina.</title>
        <authorList>
            <person name="Muszewska A."/>
            <person name="Okrasinska A."/>
            <person name="Steczkiewicz K."/>
            <person name="Drgas O."/>
            <person name="Orlowska M."/>
            <person name="Perlinska-Lenart U."/>
            <person name="Aleksandrzak-Piekarczyk T."/>
            <person name="Szatraj K."/>
            <person name="Zielenkiewicz U."/>
            <person name="Pilsyk S."/>
            <person name="Malc E."/>
            <person name="Mieczkowski P."/>
            <person name="Kruszewska J.S."/>
            <person name="Biernat P."/>
            <person name="Pawlowska J."/>
        </authorList>
    </citation>
    <scope>NUCLEOTIDE SEQUENCE</scope>
    <source>
        <strain evidence="1">WA0000017839</strain>
    </source>
</reference>
<name>A0A8H7V0F6_9FUNG</name>
<keyword evidence="2" id="KW-1185">Reference proteome</keyword>
<comment type="caution">
    <text evidence="1">The sequence shown here is derived from an EMBL/GenBank/DDBJ whole genome shotgun (WGS) entry which is preliminary data.</text>
</comment>
<evidence type="ECO:0000313" key="1">
    <source>
        <dbReference type="EMBL" id="KAG2198788.1"/>
    </source>
</evidence>
<proteinExistence type="predicted"/>
<gene>
    <name evidence="1" type="ORF">INT47_010574</name>
</gene>
<organism evidence="1 2">
    <name type="scientific">Mucor saturninus</name>
    <dbReference type="NCBI Taxonomy" id="64648"/>
    <lineage>
        <taxon>Eukaryota</taxon>
        <taxon>Fungi</taxon>
        <taxon>Fungi incertae sedis</taxon>
        <taxon>Mucoromycota</taxon>
        <taxon>Mucoromycotina</taxon>
        <taxon>Mucoromycetes</taxon>
        <taxon>Mucorales</taxon>
        <taxon>Mucorineae</taxon>
        <taxon>Mucoraceae</taxon>
        <taxon>Mucor</taxon>
    </lineage>
</organism>
<dbReference type="EMBL" id="JAEPRD010000105">
    <property type="protein sequence ID" value="KAG2198788.1"/>
    <property type="molecule type" value="Genomic_DNA"/>
</dbReference>
<accession>A0A8H7V0F6</accession>
<dbReference type="Proteomes" id="UP000603453">
    <property type="component" value="Unassembled WGS sequence"/>
</dbReference>
<protein>
    <submittedName>
        <fullName evidence="1">Uncharacterized protein</fullName>
    </submittedName>
</protein>
<sequence length="93" mass="10776">MYDTKSIVWIAHYRLMGNSKDNQYAFETSSNASFYQVMEVIKQITGQKSPSVTYFRGHRAPNVIIDDYQSMALAIKYHGQDAYRDGINLYCSY</sequence>